<evidence type="ECO:0000313" key="1">
    <source>
        <dbReference type="EMBL" id="KAI0049779.1"/>
    </source>
</evidence>
<name>A0ACB8RZQ1_9AGAM</name>
<gene>
    <name evidence="1" type="ORF">FA95DRAFT_798460</name>
</gene>
<evidence type="ECO:0000313" key="2">
    <source>
        <dbReference type="Proteomes" id="UP000814033"/>
    </source>
</evidence>
<keyword evidence="2" id="KW-1185">Reference proteome</keyword>
<organism evidence="1 2">
    <name type="scientific">Auriscalpium vulgare</name>
    <dbReference type="NCBI Taxonomy" id="40419"/>
    <lineage>
        <taxon>Eukaryota</taxon>
        <taxon>Fungi</taxon>
        <taxon>Dikarya</taxon>
        <taxon>Basidiomycota</taxon>
        <taxon>Agaricomycotina</taxon>
        <taxon>Agaricomycetes</taxon>
        <taxon>Russulales</taxon>
        <taxon>Auriscalpiaceae</taxon>
        <taxon>Auriscalpium</taxon>
    </lineage>
</organism>
<reference evidence="1" key="1">
    <citation type="submission" date="2021-02" db="EMBL/GenBank/DDBJ databases">
        <authorList>
            <consortium name="DOE Joint Genome Institute"/>
            <person name="Ahrendt S."/>
            <person name="Looney B.P."/>
            <person name="Miyauchi S."/>
            <person name="Morin E."/>
            <person name="Drula E."/>
            <person name="Courty P.E."/>
            <person name="Chicoki N."/>
            <person name="Fauchery L."/>
            <person name="Kohler A."/>
            <person name="Kuo A."/>
            <person name="Labutti K."/>
            <person name="Pangilinan J."/>
            <person name="Lipzen A."/>
            <person name="Riley R."/>
            <person name="Andreopoulos W."/>
            <person name="He G."/>
            <person name="Johnson J."/>
            <person name="Barry K.W."/>
            <person name="Grigoriev I.V."/>
            <person name="Nagy L."/>
            <person name="Hibbett D."/>
            <person name="Henrissat B."/>
            <person name="Matheny P.B."/>
            <person name="Labbe J."/>
            <person name="Martin F."/>
        </authorList>
    </citation>
    <scope>NUCLEOTIDE SEQUENCE</scope>
    <source>
        <strain evidence="1">FP105234-sp</strain>
    </source>
</reference>
<dbReference type="EMBL" id="MU275869">
    <property type="protein sequence ID" value="KAI0049779.1"/>
    <property type="molecule type" value="Genomic_DNA"/>
</dbReference>
<dbReference type="Proteomes" id="UP000814033">
    <property type="component" value="Unassembled WGS sequence"/>
</dbReference>
<accession>A0ACB8RZQ1</accession>
<proteinExistence type="predicted"/>
<protein>
    <submittedName>
        <fullName evidence="1">UPF0061-domain-containing protein</fullName>
    </submittedName>
</protein>
<comment type="caution">
    <text evidence="1">The sequence shown here is derived from an EMBL/GenBank/DDBJ whole genome shotgun (WGS) entry which is preliminary data.</text>
</comment>
<sequence>MRAFRQLSSMSIQKYPISALPLPPPSKLLIHNLNPDPATPSVSAFHDTRKTAPSIQRRARILSPEAHFSFVAPYPVSFPYDIQPPEGEEPADRSAFLEKWLSDREALHPKTTAARTDLNEKPLQKLYPEKREQRMELLGLSETGLRDCLPHLDVGDAFELLGKFSLSDCSVNEEDRKEMKEDEAARQELIAVLGGHAVLVSAEDAEVKFAPWSLRYSGHQFGVWAGQLGDGRAISVLATLDPKDPDSVWELQLKGAGRTPFARSADGLAVVRSSIREYLCAEAMYALGIPTSRSLAIISLPDLPVLRERTEAASIVTRLAPSFIRIGSFEALNPPAQMFFFGGGQQAADLDALRMLGEWVSDNVLRVPRNGGAWGRAIVLEATKRNARMVAGWQAYGFMHGVINTDNVSILGLTIDYGPYAFMDVFDPMHICNHTDGEGRYAYKHQPAMIMFALRSLLTALAPVIGAEAELGNKAVGEGWAKDVDEEKIKGWREKGIELVEKEFETLFHAEYDEAYGEHMRKRFGLKNPADTDDSALFAPFLALLADQRLDFHLSFRHLATFRPALLSPASADALAAFVETFFGFTSDPGYLQRDVATQSWLRWLEKLAARVEGEVEGDADAALEKWAERVRAANPRFVLRQWVLEEVIARVEADAESGKRVLGKIMQMASSPFEQWGAEGDERPDTELDAETKEERRFCGVGDKKMLGFQCSCSS</sequence>
<reference evidence="1" key="2">
    <citation type="journal article" date="2022" name="New Phytol.">
        <title>Evolutionary transition to the ectomycorrhizal habit in the genomes of a hyperdiverse lineage of mushroom-forming fungi.</title>
        <authorList>
            <person name="Looney B."/>
            <person name="Miyauchi S."/>
            <person name="Morin E."/>
            <person name="Drula E."/>
            <person name="Courty P.E."/>
            <person name="Kohler A."/>
            <person name="Kuo A."/>
            <person name="LaButti K."/>
            <person name="Pangilinan J."/>
            <person name="Lipzen A."/>
            <person name="Riley R."/>
            <person name="Andreopoulos W."/>
            <person name="He G."/>
            <person name="Johnson J."/>
            <person name="Nolan M."/>
            <person name="Tritt A."/>
            <person name="Barry K.W."/>
            <person name="Grigoriev I.V."/>
            <person name="Nagy L.G."/>
            <person name="Hibbett D."/>
            <person name="Henrissat B."/>
            <person name="Matheny P.B."/>
            <person name="Labbe J."/>
            <person name="Martin F.M."/>
        </authorList>
    </citation>
    <scope>NUCLEOTIDE SEQUENCE</scope>
    <source>
        <strain evidence="1">FP105234-sp</strain>
    </source>
</reference>